<dbReference type="InterPro" id="IPR036259">
    <property type="entry name" value="MFS_trans_sf"/>
</dbReference>
<feature type="transmembrane region" description="Helical" evidence="6">
    <location>
        <begin position="65"/>
        <end position="83"/>
    </location>
</feature>
<dbReference type="GO" id="GO:0016020">
    <property type="term" value="C:membrane"/>
    <property type="evidence" value="ECO:0007669"/>
    <property type="project" value="UniProtKB-SubCell"/>
</dbReference>
<gene>
    <name evidence="7" type="ORF">WJX74_003411</name>
</gene>
<feature type="transmembrane region" description="Helical" evidence="6">
    <location>
        <begin position="216"/>
        <end position="237"/>
    </location>
</feature>
<dbReference type="EMBL" id="JALJOS010000020">
    <property type="protein sequence ID" value="KAK9826569.1"/>
    <property type="molecule type" value="Genomic_DNA"/>
</dbReference>
<proteinExistence type="predicted"/>
<organism evidence="7 8">
    <name type="scientific">Apatococcus lobatus</name>
    <dbReference type="NCBI Taxonomy" id="904363"/>
    <lineage>
        <taxon>Eukaryota</taxon>
        <taxon>Viridiplantae</taxon>
        <taxon>Chlorophyta</taxon>
        <taxon>core chlorophytes</taxon>
        <taxon>Trebouxiophyceae</taxon>
        <taxon>Chlorellales</taxon>
        <taxon>Chlorellaceae</taxon>
        <taxon>Apatococcus</taxon>
    </lineage>
</organism>
<dbReference type="SUPFAM" id="SSF103473">
    <property type="entry name" value="MFS general substrate transporter"/>
    <property type="match status" value="1"/>
</dbReference>
<evidence type="ECO:0000256" key="4">
    <source>
        <dbReference type="ARBA" id="ARBA00023136"/>
    </source>
</evidence>
<dbReference type="PANTHER" id="PTHR11040">
    <property type="entry name" value="ZINC/IRON TRANSPORTER"/>
    <property type="match status" value="1"/>
</dbReference>
<feature type="compositionally biased region" description="Basic and acidic residues" evidence="5">
    <location>
        <begin position="94"/>
        <end position="119"/>
    </location>
</feature>
<evidence type="ECO:0000256" key="3">
    <source>
        <dbReference type="ARBA" id="ARBA00022989"/>
    </source>
</evidence>
<accession>A0AAW1QZC2</accession>
<dbReference type="InterPro" id="IPR003689">
    <property type="entry name" value="ZIP"/>
</dbReference>
<evidence type="ECO:0000256" key="6">
    <source>
        <dbReference type="SAM" id="Phobius"/>
    </source>
</evidence>
<sequence length="343" mass="35780">MLSKEQSYALLLSTLAGLSTSIGGAAAIIQRPGDGQLALLLGLAIGVMATLSVVELWIKNALEHGAWGISAAVFGGALLYYLVQPYLPDFEQHHTSEAASEKQPARKEQTLTRHLEDGSPRAALEGHQVSQAIHRRAGEGLRSSESGGGDAGQKGQAGSILLSQETASSKDDISAASAEAALSLPTSKVAAARSAELLRLGLLMALTMTLHNMPEGFAVAFASFTDFGPLMAVAIAVHNIPEGVIVAAPVYAATGSRWKALGISVASGLSEPVGALIALLVVRPTESSTMLNQYMLAFVGGIMTGVCYLELWPEAKKCHEDRRLWQGIALGSIVMGSTLIIGV</sequence>
<feature type="transmembrane region" description="Helical" evidence="6">
    <location>
        <begin position="294"/>
        <end position="312"/>
    </location>
</feature>
<comment type="caution">
    <text evidence="7">The sequence shown here is derived from an EMBL/GenBank/DDBJ whole genome shotgun (WGS) entry which is preliminary data.</text>
</comment>
<keyword evidence="8" id="KW-1185">Reference proteome</keyword>
<protein>
    <submittedName>
        <fullName evidence="7">Uncharacterized protein</fullName>
    </submittedName>
</protein>
<feature type="transmembrane region" description="Helical" evidence="6">
    <location>
        <begin position="258"/>
        <end position="282"/>
    </location>
</feature>
<evidence type="ECO:0000313" key="8">
    <source>
        <dbReference type="Proteomes" id="UP001438707"/>
    </source>
</evidence>
<keyword evidence="4 6" id="KW-0472">Membrane</keyword>
<dbReference type="Proteomes" id="UP001438707">
    <property type="component" value="Unassembled WGS sequence"/>
</dbReference>
<reference evidence="7 8" key="1">
    <citation type="journal article" date="2024" name="Nat. Commun.">
        <title>Phylogenomics reveals the evolutionary origins of lichenization in chlorophyte algae.</title>
        <authorList>
            <person name="Puginier C."/>
            <person name="Libourel C."/>
            <person name="Otte J."/>
            <person name="Skaloud P."/>
            <person name="Haon M."/>
            <person name="Grisel S."/>
            <person name="Petersen M."/>
            <person name="Berrin J.G."/>
            <person name="Delaux P.M."/>
            <person name="Dal Grande F."/>
            <person name="Keller J."/>
        </authorList>
    </citation>
    <scope>NUCLEOTIDE SEQUENCE [LARGE SCALE GENOMIC DNA]</scope>
    <source>
        <strain evidence="7 8">SAG 2145</strain>
    </source>
</reference>
<feature type="transmembrane region" description="Helical" evidence="6">
    <location>
        <begin position="324"/>
        <end position="342"/>
    </location>
</feature>
<feature type="region of interest" description="Disordered" evidence="5">
    <location>
        <begin position="94"/>
        <end position="156"/>
    </location>
</feature>
<dbReference type="PANTHER" id="PTHR11040:SF205">
    <property type="entry name" value="ZINC TRANSPORTER ZUPT"/>
    <property type="match status" value="1"/>
</dbReference>
<dbReference type="AlphaFoldDB" id="A0AAW1QZC2"/>
<evidence type="ECO:0000313" key="7">
    <source>
        <dbReference type="EMBL" id="KAK9826569.1"/>
    </source>
</evidence>
<feature type="transmembrane region" description="Helical" evidence="6">
    <location>
        <begin position="37"/>
        <end position="58"/>
    </location>
</feature>
<keyword evidence="3 6" id="KW-1133">Transmembrane helix</keyword>
<evidence type="ECO:0000256" key="1">
    <source>
        <dbReference type="ARBA" id="ARBA00004141"/>
    </source>
</evidence>
<comment type="subcellular location">
    <subcellularLocation>
        <location evidence="1">Membrane</location>
        <topology evidence="1">Multi-pass membrane protein</topology>
    </subcellularLocation>
</comment>
<evidence type="ECO:0000256" key="5">
    <source>
        <dbReference type="SAM" id="MobiDB-lite"/>
    </source>
</evidence>
<keyword evidence="2 6" id="KW-0812">Transmembrane</keyword>
<name>A0AAW1QZC2_9CHLO</name>
<dbReference type="Pfam" id="PF02535">
    <property type="entry name" value="Zip"/>
    <property type="match status" value="1"/>
</dbReference>
<dbReference type="GO" id="GO:0005385">
    <property type="term" value="F:zinc ion transmembrane transporter activity"/>
    <property type="evidence" value="ECO:0007669"/>
    <property type="project" value="TreeGrafter"/>
</dbReference>
<evidence type="ECO:0000256" key="2">
    <source>
        <dbReference type="ARBA" id="ARBA00022692"/>
    </source>
</evidence>